<evidence type="ECO:0000313" key="12">
    <source>
        <dbReference type="Proteomes" id="UP000184267"/>
    </source>
</evidence>
<dbReference type="OMA" id="HSIMRRI"/>
<name>A0A1M2V9N2_TRAPU</name>
<organism evidence="11 12">
    <name type="scientific">Trametes pubescens</name>
    <name type="common">White-rot fungus</name>
    <dbReference type="NCBI Taxonomy" id="154538"/>
    <lineage>
        <taxon>Eukaryota</taxon>
        <taxon>Fungi</taxon>
        <taxon>Dikarya</taxon>
        <taxon>Basidiomycota</taxon>
        <taxon>Agaricomycotina</taxon>
        <taxon>Agaricomycetes</taxon>
        <taxon>Polyporales</taxon>
        <taxon>Polyporaceae</taxon>
        <taxon>Trametes</taxon>
    </lineage>
</organism>
<dbReference type="Pfam" id="PF00067">
    <property type="entry name" value="p450"/>
    <property type="match status" value="1"/>
</dbReference>
<dbReference type="GO" id="GO:0004497">
    <property type="term" value="F:monooxygenase activity"/>
    <property type="evidence" value="ECO:0007669"/>
    <property type="project" value="UniProtKB-KW"/>
</dbReference>
<dbReference type="STRING" id="154538.A0A1M2V9N2"/>
<keyword evidence="10" id="KW-0812">Transmembrane</keyword>
<evidence type="ECO:0000256" key="2">
    <source>
        <dbReference type="ARBA" id="ARBA00005179"/>
    </source>
</evidence>
<sequence>MVDYLLSFGFQFALAVMLILCIVLAWALLPVLWWRLKSPLRRLPGPPSAHWLYGNLGDVYDARKSMFLDEWSEKYGPAVRFGGFLNLRDVWAREATDGYPAYVNVLKGLSRVTLDAIGLAGFGHDIGALSPGKADSELAKAFEDIFDVPKRIPALAVLQTIFPTLECLSNNIMRRFDYAHSIMRRIGRQSIADKKASMAVAPDEKNTIPFLATGHESTSTATAWCLFALTQAPRVQETLRDEVLAVTTANPTMDELIALPYLNMVIRETLRLHPPIASTMRVATKEDAIPLSTSFKDMDGNVHSSIRVSEGTPILIPILAINTSRTIWGEDAHEFKPERWEDPPQPTANIPGVWAHTLSFLGGPRACIGYRLSLVEMKALVFTLVRAFEFSLAVDPSQVTKMPGILQRPLVETRGGRASQLPLFVKRYTRREVY</sequence>
<dbReference type="InterPro" id="IPR036396">
    <property type="entry name" value="Cyt_P450_sf"/>
</dbReference>
<dbReference type="InterPro" id="IPR001128">
    <property type="entry name" value="Cyt_P450"/>
</dbReference>
<keyword evidence="6" id="KW-0560">Oxidoreductase</keyword>
<evidence type="ECO:0000256" key="7">
    <source>
        <dbReference type="ARBA" id="ARBA00023004"/>
    </source>
</evidence>
<keyword evidence="10" id="KW-1133">Transmembrane helix</keyword>
<evidence type="ECO:0000256" key="5">
    <source>
        <dbReference type="ARBA" id="ARBA00022723"/>
    </source>
</evidence>
<proteinExistence type="inferred from homology"/>
<dbReference type="SUPFAM" id="SSF48264">
    <property type="entry name" value="Cytochrome P450"/>
    <property type="match status" value="1"/>
</dbReference>
<comment type="cofactor">
    <cofactor evidence="1 9">
        <name>heme</name>
        <dbReference type="ChEBI" id="CHEBI:30413"/>
    </cofactor>
</comment>
<comment type="pathway">
    <text evidence="2">Secondary metabolite biosynthesis.</text>
</comment>
<feature type="transmembrane region" description="Helical" evidence="10">
    <location>
        <begin position="12"/>
        <end position="34"/>
    </location>
</feature>
<feature type="binding site" description="axial binding residue" evidence="9">
    <location>
        <position position="367"/>
    </location>
    <ligand>
        <name>heme</name>
        <dbReference type="ChEBI" id="CHEBI:30413"/>
    </ligand>
    <ligandPart>
        <name>Fe</name>
        <dbReference type="ChEBI" id="CHEBI:18248"/>
    </ligandPart>
</feature>
<dbReference type="OrthoDB" id="1470350at2759"/>
<evidence type="ECO:0000256" key="9">
    <source>
        <dbReference type="PIRSR" id="PIRSR602403-1"/>
    </source>
</evidence>
<evidence type="ECO:0000256" key="10">
    <source>
        <dbReference type="SAM" id="Phobius"/>
    </source>
</evidence>
<dbReference type="PANTHER" id="PTHR24305">
    <property type="entry name" value="CYTOCHROME P450"/>
    <property type="match status" value="1"/>
</dbReference>
<dbReference type="PANTHER" id="PTHR24305:SF166">
    <property type="entry name" value="CYTOCHROME P450 12A4, MITOCHONDRIAL-RELATED"/>
    <property type="match status" value="1"/>
</dbReference>
<dbReference type="GO" id="GO:0005506">
    <property type="term" value="F:iron ion binding"/>
    <property type="evidence" value="ECO:0007669"/>
    <property type="project" value="InterPro"/>
</dbReference>
<reference evidence="11 12" key="1">
    <citation type="submission" date="2016-10" db="EMBL/GenBank/DDBJ databases">
        <title>Genome sequence of the basidiomycete white-rot fungus Trametes pubescens.</title>
        <authorList>
            <person name="Makela M.R."/>
            <person name="Granchi Z."/>
            <person name="Peng M."/>
            <person name="De Vries R.P."/>
            <person name="Grigoriev I."/>
            <person name="Riley R."/>
            <person name="Hilden K."/>
        </authorList>
    </citation>
    <scope>NUCLEOTIDE SEQUENCE [LARGE SCALE GENOMIC DNA]</scope>
    <source>
        <strain evidence="11 12">FBCC735</strain>
    </source>
</reference>
<evidence type="ECO:0008006" key="13">
    <source>
        <dbReference type="Google" id="ProtNLM"/>
    </source>
</evidence>
<keyword evidence="12" id="KW-1185">Reference proteome</keyword>
<keyword evidence="7 9" id="KW-0408">Iron</keyword>
<evidence type="ECO:0000256" key="6">
    <source>
        <dbReference type="ARBA" id="ARBA00023002"/>
    </source>
</evidence>
<accession>A0A1M2V9N2</accession>
<evidence type="ECO:0000256" key="3">
    <source>
        <dbReference type="ARBA" id="ARBA00010617"/>
    </source>
</evidence>
<keyword evidence="5 9" id="KW-0479">Metal-binding</keyword>
<comment type="similarity">
    <text evidence="3">Belongs to the cytochrome P450 family.</text>
</comment>
<evidence type="ECO:0000256" key="4">
    <source>
        <dbReference type="ARBA" id="ARBA00022617"/>
    </source>
</evidence>
<evidence type="ECO:0000256" key="1">
    <source>
        <dbReference type="ARBA" id="ARBA00001971"/>
    </source>
</evidence>
<dbReference type="PRINTS" id="PR00465">
    <property type="entry name" value="EP450IV"/>
</dbReference>
<comment type="caution">
    <text evidence="11">The sequence shown here is derived from an EMBL/GenBank/DDBJ whole genome shotgun (WGS) entry which is preliminary data.</text>
</comment>
<dbReference type="AlphaFoldDB" id="A0A1M2V9N2"/>
<dbReference type="PRINTS" id="PR00385">
    <property type="entry name" value="P450"/>
</dbReference>
<evidence type="ECO:0000313" key="11">
    <source>
        <dbReference type="EMBL" id="OJT04235.1"/>
    </source>
</evidence>
<dbReference type="Proteomes" id="UP000184267">
    <property type="component" value="Unassembled WGS sequence"/>
</dbReference>
<dbReference type="InterPro" id="IPR002403">
    <property type="entry name" value="Cyt_P450_E_grp-IV"/>
</dbReference>
<keyword evidence="4 9" id="KW-0349">Heme</keyword>
<dbReference type="EMBL" id="MNAD01001553">
    <property type="protein sequence ID" value="OJT04235.1"/>
    <property type="molecule type" value="Genomic_DNA"/>
</dbReference>
<keyword evidence="10" id="KW-0472">Membrane</keyword>
<dbReference type="Gene3D" id="1.10.630.10">
    <property type="entry name" value="Cytochrome P450"/>
    <property type="match status" value="1"/>
</dbReference>
<dbReference type="GO" id="GO:0020037">
    <property type="term" value="F:heme binding"/>
    <property type="evidence" value="ECO:0007669"/>
    <property type="project" value="InterPro"/>
</dbReference>
<dbReference type="GO" id="GO:0016705">
    <property type="term" value="F:oxidoreductase activity, acting on paired donors, with incorporation or reduction of molecular oxygen"/>
    <property type="evidence" value="ECO:0007669"/>
    <property type="project" value="InterPro"/>
</dbReference>
<gene>
    <name evidence="11" type="ORF">TRAPUB_5055</name>
</gene>
<keyword evidence="8" id="KW-0503">Monooxygenase</keyword>
<protein>
    <recommendedName>
        <fullName evidence="13">Cytochrome P450</fullName>
    </recommendedName>
</protein>
<dbReference type="InterPro" id="IPR050121">
    <property type="entry name" value="Cytochrome_P450_monoxygenase"/>
</dbReference>
<evidence type="ECO:0000256" key="8">
    <source>
        <dbReference type="ARBA" id="ARBA00023033"/>
    </source>
</evidence>